<dbReference type="Proteomes" id="UP001066276">
    <property type="component" value="Chromosome 8"/>
</dbReference>
<proteinExistence type="predicted"/>
<feature type="compositionally biased region" description="Low complexity" evidence="1">
    <location>
        <begin position="35"/>
        <end position="46"/>
    </location>
</feature>
<reference evidence="2" key="1">
    <citation type="journal article" date="2022" name="bioRxiv">
        <title>Sequencing and chromosome-scale assembly of the giantPleurodeles waltlgenome.</title>
        <authorList>
            <person name="Brown T."/>
            <person name="Elewa A."/>
            <person name="Iarovenko S."/>
            <person name="Subramanian E."/>
            <person name="Araus A.J."/>
            <person name="Petzold A."/>
            <person name="Susuki M."/>
            <person name="Suzuki K.-i.T."/>
            <person name="Hayashi T."/>
            <person name="Toyoda A."/>
            <person name="Oliveira C."/>
            <person name="Osipova E."/>
            <person name="Leigh N.D."/>
            <person name="Simon A."/>
            <person name="Yun M.H."/>
        </authorList>
    </citation>
    <scope>NUCLEOTIDE SEQUENCE</scope>
    <source>
        <strain evidence="2">20211129_DDA</strain>
        <tissue evidence="2">Liver</tissue>
    </source>
</reference>
<feature type="compositionally biased region" description="Polar residues" evidence="1">
    <location>
        <begin position="60"/>
        <end position="74"/>
    </location>
</feature>
<keyword evidence="3" id="KW-1185">Reference proteome</keyword>
<evidence type="ECO:0000256" key="1">
    <source>
        <dbReference type="SAM" id="MobiDB-lite"/>
    </source>
</evidence>
<evidence type="ECO:0000313" key="3">
    <source>
        <dbReference type="Proteomes" id="UP001066276"/>
    </source>
</evidence>
<feature type="region of interest" description="Disordered" evidence="1">
    <location>
        <begin position="1"/>
        <end position="76"/>
    </location>
</feature>
<organism evidence="2 3">
    <name type="scientific">Pleurodeles waltl</name>
    <name type="common">Iberian ribbed newt</name>
    <dbReference type="NCBI Taxonomy" id="8319"/>
    <lineage>
        <taxon>Eukaryota</taxon>
        <taxon>Metazoa</taxon>
        <taxon>Chordata</taxon>
        <taxon>Craniata</taxon>
        <taxon>Vertebrata</taxon>
        <taxon>Euteleostomi</taxon>
        <taxon>Amphibia</taxon>
        <taxon>Batrachia</taxon>
        <taxon>Caudata</taxon>
        <taxon>Salamandroidea</taxon>
        <taxon>Salamandridae</taxon>
        <taxon>Pleurodelinae</taxon>
        <taxon>Pleurodeles</taxon>
    </lineage>
</organism>
<name>A0AAV7NIL7_PLEWA</name>
<evidence type="ECO:0000313" key="2">
    <source>
        <dbReference type="EMBL" id="KAJ1115786.1"/>
    </source>
</evidence>
<feature type="compositionally biased region" description="Basic and acidic residues" evidence="1">
    <location>
        <begin position="200"/>
        <end position="212"/>
    </location>
</feature>
<dbReference type="AlphaFoldDB" id="A0AAV7NIL7"/>
<sequence length="212" mass="23500">MVEGFGCCQGPGRTRRLPLGGGDRGVAQQHEEPTQKQAPPAEAPKQAFRRSEHDGRLSTKKGNPTKSESNSPNWEMQDGVLGTWARLCTKEVLQKCQEALGAAVYAVQKITVWRGEARTYLHQIWTEGPLDCRGHLDPAPVFQGPRSSRGEGTQRTGDAEVWCLCWQGEDSVDPREISSWIPVQGEGRQPSEHAPPGNSRESRRDEALQCCW</sequence>
<feature type="region of interest" description="Disordered" evidence="1">
    <location>
        <begin position="176"/>
        <end position="212"/>
    </location>
</feature>
<accession>A0AAV7NIL7</accession>
<protein>
    <submittedName>
        <fullName evidence="2">Uncharacterized protein</fullName>
    </submittedName>
</protein>
<dbReference type="EMBL" id="JANPWB010000012">
    <property type="protein sequence ID" value="KAJ1115786.1"/>
    <property type="molecule type" value="Genomic_DNA"/>
</dbReference>
<gene>
    <name evidence="2" type="ORF">NDU88_004008</name>
</gene>
<comment type="caution">
    <text evidence="2">The sequence shown here is derived from an EMBL/GenBank/DDBJ whole genome shotgun (WGS) entry which is preliminary data.</text>
</comment>